<evidence type="ECO:0000313" key="1">
    <source>
        <dbReference type="EMBL" id="PAK76896.1"/>
    </source>
</evidence>
<evidence type="ECO:0008006" key="3">
    <source>
        <dbReference type="Google" id="ProtNLM"/>
    </source>
</evidence>
<sequence>MTFIASMPMYDPPEERETVDLSWRRVRDALRLRGIAAPERLVRRNADLPAVPGGIRDVAGNIIAPDPVTLPPEELDLHTLWRHPDLLFGETCWGPLEQGLRPFVHVIAQNSYSGVPGGEGILYRSALITRSKAQRPAPVPSDTPVMPDLAGKHFAFNTLDSRSGYLSVERDLHAQGASMRAFSRMTPTGSHLASLRMVAANEADIAAIDCKSWAMTQRHHPSLSAKLHVAGWTAPSTGLPFICSVHLPEAIRRNVADVARAIFLPPARC</sequence>
<gene>
    <name evidence="1" type="ORF">B8X00_12625</name>
</gene>
<dbReference type="Gene3D" id="3.40.190.10">
    <property type="entry name" value="Periplasmic binding protein-like II"/>
    <property type="match status" value="1"/>
</dbReference>
<dbReference type="RefSeq" id="WP_095350410.1">
    <property type="nucleotide sequence ID" value="NZ_JBDNMF010000058.1"/>
</dbReference>
<reference evidence="1 2" key="1">
    <citation type="submission" date="2017-04" db="EMBL/GenBank/DDBJ databases">
        <title>Kefir bacterial isolates.</title>
        <authorList>
            <person name="Kim Y."/>
            <person name="Blasche S."/>
            <person name="Patil K.R."/>
        </authorList>
    </citation>
    <scope>NUCLEOTIDE SEQUENCE [LARGE SCALE GENOMIC DNA]</scope>
    <source>
        <strain evidence="1 2">KR</strain>
    </source>
</reference>
<proteinExistence type="predicted"/>
<dbReference type="Pfam" id="PF12974">
    <property type="entry name" value="Phosphonate-bd"/>
    <property type="match status" value="1"/>
</dbReference>
<dbReference type="EMBL" id="NCXK01000037">
    <property type="protein sequence ID" value="PAK76896.1"/>
    <property type="molecule type" value="Genomic_DNA"/>
</dbReference>
<evidence type="ECO:0000313" key="2">
    <source>
        <dbReference type="Proteomes" id="UP000216151"/>
    </source>
</evidence>
<organism evidence="1 2">
    <name type="scientific">Acetobacter fabarum</name>
    <dbReference type="NCBI Taxonomy" id="483199"/>
    <lineage>
        <taxon>Bacteria</taxon>
        <taxon>Pseudomonadati</taxon>
        <taxon>Pseudomonadota</taxon>
        <taxon>Alphaproteobacteria</taxon>
        <taxon>Acetobacterales</taxon>
        <taxon>Acetobacteraceae</taxon>
        <taxon>Acetobacter</taxon>
    </lineage>
</organism>
<accession>A0A269XWT5</accession>
<name>A0A269XWT5_9PROT</name>
<dbReference type="PANTHER" id="PTHR35841">
    <property type="entry name" value="PHOSPHONATES-BINDING PERIPLASMIC PROTEIN"/>
    <property type="match status" value="1"/>
</dbReference>
<dbReference type="OrthoDB" id="7353682at2"/>
<dbReference type="SUPFAM" id="SSF53850">
    <property type="entry name" value="Periplasmic binding protein-like II"/>
    <property type="match status" value="1"/>
</dbReference>
<protein>
    <recommendedName>
        <fullName evidence="3">Phosphate ABC transporter substrate-binding protein</fullName>
    </recommendedName>
</protein>
<comment type="caution">
    <text evidence="1">The sequence shown here is derived from an EMBL/GenBank/DDBJ whole genome shotgun (WGS) entry which is preliminary data.</text>
</comment>
<dbReference type="PANTHER" id="PTHR35841:SF1">
    <property type="entry name" value="PHOSPHONATES-BINDING PERIPLASMIC PROTEIN"/>
    <property type="match status" value="1"/>
</dbReference>
<dbReference type="Proteomes" id="UP000216151">
    <property type="component" value="Unassembled WGS sequence"/>
</dbReference>
<keyword evidence="2" id="KW-1185">Reference proteome</keyword>
<dbReference type="AlphaFoldDB" id="A0A269XWT5"/>